<protein>
    <recommendedName>
        <fullName evidence="6">Peptidase C-terminal archaeal/bacterial domain-containing protein</fullName>
    </recommendedName>
</protein>
<dbReference type="SUPFAM" id="SSF103647">
    <property type="entry name" value="TSP type-3 repeat"/>
    <property type="match status" value="1"/>
</dbReference>
<dbReference type="InterPro" id="IPR003367">
    <property type="entry name" value="Thrombospondin_3-like_rpt"/>
</dbReference>
<gene>
    <name evidence="4" type="ORF">LPB144_11265</name>
</gene>
<feature type="compositionally biased region" description="Acidic residues" evidence="3">
    <location>
        <begin position="230"/>
        <end position="250"/>
    </location>
</feature>
<evidence type="ECO:0000256" key="1">
    <source>
        <dbReference type="ARBA" id="ARBA00022729"/>
    </source>
</evidence>
<dbReference type="InterPro" id="IPR017897">
    <property type="entry name" value="Thrombospondin_3_rpt"/>
</dbReference>
<evidence type="ECO:0000313" key="5">
    <source>
        <dbReference type="Proteomes" id="UP000182510"/>
    </source>
</evidence>
<keyword evidence="2" id="KW-0106">Calcium</keyword>
<evidence type="ECO:0008006" key="6">
    <source>
        <dbReference type="Google" id="ProtNLM"/>
    </source>
</evidence>
<name>A0A1L3J776_9FLAO</name>
<dbReference type="GO" id="GO:0007155">
    <property type="term" value="P:cell adhesion"/>
    <property type="evidence" value="ECO:0007669"/>
    <property type="project" value="InterPro"/>
</dbReference>
<dbReference type="STRING" id="1913577.LPB144_11265"/>
<dbReference type="Gene3D" id="4.10.1080.10">
    <property type="entry name" value="TSP type-3 repeat"/>
    <property type="match status" value="1"/>
</dbReference>
<sequence length="371" mass="40362">MKTIKFLSVVFFTGILLGSCEKENLAGVESELDETLQIKSKLELFREQYSPNYNKSHSTDLNYLDGLCDGAPKTHLTSGSIFDSGHWDYYTFSGNAGDVVSIQVNRLTDEMDPAFTLFFGTSNSTVGLNDSSSSNADLTFLEFRDDEIYPLSCHGDPLLENYVLPSTGDYTLAIYDFISCGPAPYGYEIFVSGIDIANCNTISDSDGDGIEDTLDNCPNIANPDQANNDGDSEGDVCDDDDDNDGIEDTLDNCPFTANPGQENYDGDSEGDACDNDDDNDGCPDDVDPNLSNIEPTVIIDGCDTGVENRTTLECGIMFSDKMDDLEVGNYRNHGAFVRTVAKMVNSWYKDGLVTLAEKDALMTCAGQANIP</sequence>
<dbReference type="EMBL" id="CP018153">
    <property type="protein sequence ID" value="APG60953.1"/>
    <property type="molecule type" value="Genomic_DNA"/>
</dbReference>
<dbReference type="Pfam" id="PF02412">
    <property type="entry name" value="TSP_3"/>
    <property type="match status" value="3"/>
</dbReference>
<dbReference type="PANTHER" id="PTHR10199">
    <property type="entry name" value="THROMBOSPONDIN"/>
    <property type="match status" value="1"/>
</dbReference>
<evidence type="ECO:0000256" key="3">
    <source>
        <dbReference type="SAM" id="MobiDB-lite"/>
    </source>
</evidence>
<keyword evidence="5" id="KW-1185">Reference proteome</keyword>
<dbReference type="GO" id="GO:0005509">
    <property type="term" value="F:calcium ion binding"/>
    <property type="evidence" value="ECO:0007669"/>
    <property type="project" value="InterPro"/>
</dbReference>
<dbReference type="AlphaFoldDB" id="A0A1L3J776"/>
<accession>A0A1L3J776</accession>
<dbReference type="Gene3D" id="2.60.120.380">
    <property type="match status" value="1"/>
</dbReference>
<keyword evidence="1" id="KW-0732">Signal</keyword>
<feature type="region of interest" description="Disordered" evidence="3">
    <location>
        <begin position="217"/>
        <end position="282"/>
    </location>
</feature>
<dbReference type="KEGG" id="grl:LPB144_11265"/>
<evidence type="ECO:0000313" key="4">
    <source>
        <dbReference type="EMBL" id="APG60953.1"/>
    </source>
</evidence>
<reference evidence="4 5" key="1">
    <citation type="submission" date="2016-11" db="EMBL/GenBank/DDBJ databases">
        <title>Gramella sp. LPB0144 isolated from marine environment.</title>
        <authorList>
            <person name="Kim E."/>
            <person name="Yi H."/>
        </authorList>
    </citation>
    <scope>NUCLEOTIDE SEQUENCE [LARGE SCALE GENOMIC DNA]</scope>
    <source>
        <strain evidence="4 5">LPB0144</strain>
    </source>
</reference>
<dbReference type="PROSITE" id="PS51234">
    <property type="entry name" value="TSP3"/>
    <property type="match status" value="1"/>
</dbReference>
<dbReference type="PROSITE" id="PS51257">
    <property type="entry name" value="PROKAR_LIPOPROTEIN"/>
    <property type="match status" value="1"/>
</dbReference>
<dbReference type="InterPro" id="IPR028974">
    <property type="entry name" value="TSP_type-3_rpt"/>
</dbReference>
<feature type="compositionally biased region" description="Acidic residues" evidence="3">
    <location>
        <begin position="264"/>
        <end position="282"/>
    </location>
</feature>
<dbReference type="Proteomes" id="UP000182510">
    <property type="component" value="Chromosome"/>
</dbReference>
<organism evidence="4 5">
    <name type="scientific">Christiangramia salexigens</name>
    <dbReference type="NCBI Taxonomy" id="1913577"/>
    <lineage>
        <taxon>Bacteria</taxon>
        <taxon>Pseudomonadati</taxon>
        <taxon>Bacteroidota</taxon>
        <taxon>Flavobacteriia</taxon>
        <taxon>Flavobacteriales</taxon>
        <taxon>Flavobacteriaceae</taxon>
        <taxon>Christiangramia</taxon>
    </lineage>
</organism>
<proteinExistence type="predicted"/>
<evidence type="ECO:0000256" key="2">
    <source>
        <dbReference type="ARBA" id="ARBA00022837"/>
    </source>
</evidence>